<organism evidence="2 3">
    <name type="scientific">Sclerotinia sclerotiorum (strain ATCC 18683 / 1980 / Ss-1)</name>
    <name type="common">White mold</name>
    <name type="synonym">Whetzelinia sclerotiorum</name>
    <dbReference type="NCBI Taxonomy" id="665079"/>
    <lineage>
        <taxon>Eukaryota</taxon>
        <taxon>Fungi</taxon>
        <taxon>Dikarya</taxon>
        <taxon>Ascomycota</taxon>
        <taxon>Pezizomycotina</taxon>
        <taxon>Leotiomycetes</taxon>
        <taxon>Helotiales</taxon>
        <taxon>Sclerotiniaceae</taxon>
        <taxon>Sclerotinia</taxon>
    </lineage>
</organism>
<name>A7EP22_SCLS1</name>
<dbReference type="KEGG" id="ssl:SS1G_07071"/>
<dbReference type="RefSeq" id="XP_001591625.1">
    <property type="nucleotide sequence ID" value="XM_001591575.1"/>
</dbReference>
<dbReference type="Proteomes" id="UP000001312">
    <property type="component" value="Unassembled WGS sequence"/>
</dbReference>
<dbReference type="GeneID" id="5487661"/>
<sequence>MSGKVVEDVVYDVYLNCLLGAFAWWVGRSVNAAGNAVLSVVEFNFGYFERSVARISAKIEDQNVGSISRNGNLLHVVAQVMFYDFRPRSRSRSRSRFDFREKEKEGRDSEKTVLRDSEFVACCSLLVALR</sequence>
<keyword evidence="3" id="KW-1185">Reference proteome</keyword>
<evidence type="ECO:0000313" key="2">
    <source>
        <dbReference type="EMBL" id="EDO04588.1"/>
    </source>
</evidence>
<protein>
    <submittedName>
        <fullName evidence="2">Uncharacterized protein</fullName>
    </submittedName>
</protein>
<dbReference type="EMBL" id="CH476629">
    <property type="protein sequence ID" value="EDO04588.1"/>
    <property type="molecule type" value="Genomic_DNA"/>
</dbReference>
<feature type="compositionally biased region" description="Basic and acidic residues" evidence="1">
    <location>
        <begin position="95"/>
        <end position="107"/>
    </location>
</feature>
<feature type="region of interest" description="Disordered" evidence="1">
    <location>
        <begin position="88"/>
        <end position="107"/>
    </location>
</feature>
<dbReference type="InParanoid" id="A7EP22"/>
<evidence type="ECO:0000256" key="1">
    <source>
        <dbReference type="SAM" id="MobiDB-lite"/>
    </source>
</evidence>
<proteinExistence type="predicted"/>
<dbReference type="AlphaFoldDB" id="A7EP22"/>
<accession>A7EP22</accession>
<reference evidence="3" key="1">
    <citation type="journal article" date="2011" name="PLoS Genet.">
        <title>Genomic analysis of the necrotrophic fungal pathogens Sclerotinia sclerotiorum and Botrytis cinerea.</title>
        <authorList>
            <person name="Amselem J."/>
            <person name="Cuomo C.A."/>
            <person name="van Kan J.A."/>
            <person name="Viaud M."/>
            <person name="Benito E.P."/>
            <person name="Couloux A."/>
            <person name="Coutinho P.M."/>
            <person name="de Vries R.P."/>
            <person name="Dyer P.S."/>
            <person name="Fillinger S."/>
            <person name="Fournier E."/>
            <person name="Gout L."/>
            <person name="Hahn M."/>
            <person name="Kohn L."/>
            <person name="Lapalu N."/>
            <person name="Plummer K.M."/>
            <person name="Pradier J.M."/>
            <person name="Quevillon E."/>
            <person name="Sharon A."/>
            <person name="Simon A."/>
            <person name="ten Have A."/>
            <person name="Tudzynski B."/>
            <person name="Tudzynski P."/>
            <person name="Wincker P."/>
            <person name="Andrew M."/>
            <person name="Anthouard V."/>
            <person name="Beever R.E."/>
            <person name="Beffa R."/>
            <person name="Benoit I."/>
            <person name="Bouzid O."/>
            <person name="Brault B."/>
            <person name="Chen Z."/>
            <person name="Choquer M."/>
            <person name="Collemare J."/>
            <person name="Cotton P."/>
            <person name="Danchin E.G."/>
            <person name="Da Silva C."/>
            <person name="Gautier A."/>
            <person name="Giraud C."/>
            <person name="Giraud T."/>
            <person name="Gonzalez C."/>
            <person name="Grossetete S."/>
            <person name="Guldener U."/>
            <person name="Henrissat B."/>
            <person name="Howlett B.J."/>
            <person name="Kodira C."/>
            <person name="Kretschmer M."/>
            <person name="Lappartient A."/>
            <person name="Leroch M."/>
            <person name="Levis C."/>
            <person name="Mauceli E."/>
            <person name="Neuveglise C."/>
            <person name="Oeser B."/>
            <person name="Pearson M."/>
            <person name="Poulain J."/>
            <person name="Poussereau N."/>
            <person name="Quesneville H."/>
            <person name="Rascle C."/>
            <person name="Schumacher J."/>
            <person name="Segurens B."/>
            <person name="Sexton A."/>
            <person name="Silva E."/>
            <person name="Sirven C."/>
            <person name="Soanes D.M."/>
            <person name="Talbot N.J."/>
            <person name="Templeton M."/>
            <person name="Yandava C."/>
            <person name="Yarden O."/>
            <person name="Zeng Q."/>
            <person name="Rollins J.A."/>
            <person name="Lebrun M.H."/>
            <person name="Dickman M."/>
        </authorList>
    </citation>
    <scope>NUCLEOTIDE SEQUENCE [LARGE SCALE GENOMIC DNA]</scope>
    <source>
        <strain evidence="3">ATCC 18683 / 1980 / Ss-1</strain>
    </source>
</reference>
<dbReference type="HOGENOM" id="CLU_1939405_0_0_1"/>
<gene>
    <name evidence="2" type="ORF">SS1G_07071</name>
</gene>
<evidence type="ECO:0000313" key="3">
    <source>
        <dbReference type="Proteomes" id="UP000001312"/>
    </source>
</evidence>